<sequence>MMLHVLPGLLNNQDSCRSRFQQMCWQADLELRELIASVS</sequence>
<keyword evidence="2" id="KW-1185">Reference proteome</keyword>
<dbReference type="EMBL" id="JYDT01002306">
    <property type="protein sequence ID" value="KRY63459.1"/>
    <property type="molecule type" value="Genomic_DNA"/>
</dbReference>
<dbReference type="AlphaFoldDB" id="A0A0V1DR53"/>
<evidence type="ECO:0000313" key="1">
    <source>
        <dbReference type="EMBL" id="KRY63459.1"/>
    </source>
</evidence>
<dbReference type="Proteomes" id="UP000054995">
    <property type="component" value="Unassembled WGS sequence"/>
</dbReference>
<evidence type="ECO:0000313" key="2">
    <source>
        <dbReference type="Proteomes" id="UP000054995"/>
    </source>
</evidence>
<name>A0A0V1DR53_TRIPS</name>
<proteinExistence type="predicted"/>
<organism evidence="1 2">
    <name type="scientific">Trichinella pseudospiralis</name>
    <name type="common">Parasitic roundworm</name>
    <dbReference type="NCBI Taxonomy" id="6337"/>
    <lineage>
        <taxon>Eukaryota</taxon>
        <taxon>Metazoa</taxon>
        <taxon>Ecdysozoa</taxon>
        <taxon>Nematoda</taxon>
        <taxon>Enoplea</taxon>
        <taxon>Dorylaimia</taxon>
        <taxon>Trichinellida</taxon>
        <taxon>Trichinellidae</taxon>
        <taxon>Trichinella</taxon>
    </lineage>
</organism>
<protein>
    <submittedName>
        <fullName evidence="1">Uncharacterized protein</fullName>
    </submittedName>
</protein>
<reference evidence="1 2" key="1">
    <citation type="submission" date="2015-01" db="EMBL/GenBank/DDBJ databases">
        <title>Evolution of Trichinella species and genotypes.</title>
        <authorList>
            <person name="Korhonen P.K."/>
            <person name="Edoardo P."/>
            <person name="Giuseppe L.R."/>
            <person name="Gasser R.B."/>
        </authorList>
    </citation>
    <scope>NUCLEOTIDE SEQUENCE [LARGE SCALE GENOMIC DNA]</scope>
    <source>
        <strain evidence="1">ISS470</strain>
    </source>
</reference>
<accession>A0A0V1DR53</accession>
<comment type="caution">
    <text evidence="1">The sequence shown here is derived from an EMBL/GenBank/DDBJ whole genome shotgun (WGS) entry which is preliminary data.</text>
</comment>
<gene>
    <name evidence="1" type="ORF">T4D_1447</name>
</gene>